<evidence type="ECO:0000313" key="2">
    <source>
        <dbReference type="Proteomes" id="UP000692954"/>
    </source>
</evidence>
<name>A0A8S1NZZ0_9CILI</name>
<evidence type="ECO:0000313" key="1">
    <source>
        <dbReference type="EMBL" id="CAD8095415.1"/>
    </source>
</evidence>
<comment type="caution">
    <text evidence="1">The sequence shown here is derived from an EMBL/GenBank/DDBJ whole genome shotgun (WGS) entry which is preliminary data.</text>
</comment>
<keyword evidence="2" id="KW-1185">Reference proteome</keyword>
<protein>
    <submittedName>
        <fullName evidence="1">Uncharacterized protein</fullName>
    </submittedName>
</protein>
<gene>
    <name evidence="1" type="ORF">PSON_ATCC_30995.1.T0640164</name>
</gene>
<accession>A0A8S1NZZ0</accession>
<dbReference type="Proteomes" id="UP000692954">
    <property type="component" value="Unassembled WGS sequence"/>
</dbReference>
<proteinExistence type="predicted"/>
<sequence length="86" mass="10014">MSRQESPKPIKYQSQEERLKKLFMKTALNSLRKYFNNKSLPYHPLITCVSIKPGCINRCASLQSYPNQTVWKSLVELPLINIIRSC</sequence>
<dbReference type="EMBL" id="CAJJDN010000064">
    <property type="protein sequence ID" value="CAD8095415.1"/>
    <property type="molecule type" value="Genomic_DNA"/>
</dbReference>
<reference evidence="1" key="1">
    <citation type="submission" date="2021-01" db="EMBL/GenBank/DDBJ databases">
        <authorList>
            <consortium name="Genoscope - CEA"/>
            <person name="William W."/>
        </authorList>
    </citation>
    <scope>NUCLEOTIDE SEQUENCE</scope>
</reference>
<organism evidence="1 2">
    <name type="scientific">Paramecium sonneborni</name>
    <dbReference type="NCBI Taxonomy" id="65129"/>
    <lineage>
        <taxon>Eukaryota</taxon>
        <taxon>Sar</taxon>
        <taxon>Alveolata</taxon>
        <taxon>Ciliophora</taxon>
        <taxon>Intramacronucleata</taxon>
        <taxon>Oligohymenophorea</taxon>
        <taxon>Peniculida</taxon>
        <taxon>Parameciidae</taxon>
        <taxon>Paramecium</taxon>
    </lineage>
</organism>
<dbReference type="AlphaFoldDB" id="A0A8S1NZZ0"/>